<organism evidence="2 3">
    <name type="scientific">Hyaloscypha variabilis (strain UAMH 11265 / GT02V1 / F)</name>
    <name type="common">Meliniomyces variabilis</name>
    <dbReference type="NCBI Taxonomy" id="1149755"/>
    <lineage>
        <taxon>Eukaryota</taxon>
        <taxon>Fungi</taxon>
        <taxon>Dikarya</taxon>
        <taxon>Ascomycota</taxon>
        <taxon>Pezizomycotina</taxon>
        <taxon>Leotiomycetes</taxon>
        <taxon>Helotiales</taxon>
        <taxon>Hyaloscyphaceae</taxon>
        <taxon>Hyaloscypha</taxon>
        <taxon>Hyaloscypha variabilis</taxon>
    </lineage>
</organism>
<feature type="region of interest" description="Disordered" evidence="1">
    <location>
        <begin position="27"/>
        <end position="252"/>
    </location>
</feature>
<dbReference type="EMBL" id="KZ613957">
    <property type="protein sequence ID" value="PMD33100.1"/>
    <property type="molecule type" value="Genomic_DNA"/>
</dbReference>
<dbReference type="PRINTS" id="PR01217">
    <property type="entry name" value="PRICHEXTENSN"/>
</dbReference>
<feature type="region of interest" description="Disordered" evidence="1">
    <location>
        <begin position="281"/>
        <end position="413"/>
    </location>
</feature>
<sequence length="413" mass="46205">MEIRQRHYKPVFHQNPVFGTFLVHTRENSAKQSSTSAVSSVPKMPSHRASYSSDSEDDMRDGRGPYYSNGRFYPAGSRPSRRAYSPPPGPRPSRSSYEDESQGSPSRAHSPPPSRSSYEDQPRGYSHSRTYSPPPRPCPSHPSYDDEPHRRRRARSPSPPPRSRAHSPPPRRAHSPEPSYARSPPQSGYSSGPPPRRSQSSSGYSRPPLQAQTSSSTHPPPRSNSPVPYTYDDEEPDTIPHAPAAWNNHTSSSTREQLVTFFMGRGFTKAVAEREVGKEFEAHAPQHYSEQIAPGPSRAEVAAAARDSRPGSGYGSSGPRPSRARSPSPERYSRYRESERYGSESPEHMPNYGGYAGWRGEDRPPLSREPPPFRGEPPYRDSMFFRQSRSGKNSREIRRTEQDVPPKLNLGSE</sequence>
<evidence type="ECO:0000313" key="3">
    <source>
        <dbReference type="Proteomes" id="UP000235786"/>
    </source>
</evidence>
<dbReference type="STRING" id="1149755.A0A2J6R3I7"/>
<feature type="compositionally biased region" description="Low complexity" evidence="1">
    <location>
        <begin position="317"/>
        <end position="330"/>
    </location>
</feature>
<feature type="compositionally biased region" description="Basic and acidic residues" evidence="1">
    <location>
        <begin position="393"/>
        <end position="404"/>
    </location>
</feature>
<evidence type="ECO:0000256" key="1">
    <source>
        <dbReference type="SAM" id="MobiDB-lite"/>
    </source>
</evidence>
<proteinExistence type="predicted"/>
<feature type="compositionally biased region" description="Low complexity" evidence="1">
    <location>
        <begin position="30"/>
        <end position="41"/>
    </location>
</feature>
<accession>A0A2J6R3I7</accession>
<gene>
    <name evidence="2" type="ORF">L207DRAFT_535791</name>
</gene>
<protein>
    <submittedName>
        <fullName evidence="2">Uncharacterized protein</fullName>
    </submittedName>
</protein>
<keyword evidence="3" id="KW-1185">Reference proteome</keyword>
<feature type="compositionally biased region" description="Basic and acidic residues" evidence="1">
    <location>
        <begin position="331"/>
        <end position="347"/>
    </location>
</feature>
<feature type="compositionally biased region" description="Basic residues" evidence="1">
    <location>
        <begin position="163"/>
        <end position="173"/>
    </location>
</feature>
<feature type="compositionally biased region" description="Low complexity" evidence="1">
    <location>
        <begin position="74"/>
        <end position="84"/>
    </location>
</feature>
<reference evidence="2 3" key="1">
    <citation type="submission" date="2016-04" db="EMBL/GenBank/DDBJ databases">
        <title>A degradative enzymes factory behind the ericoid mycorrhizal symbiosis.</title>
        <authorList>
            <consortium name="DOE Joint Genome Institute"/>
            <person name="Martino E."/>
            <person name="Morin E."/>
            <person name="Grelet G."/>
            <person name="Kuo A."/>
            <person name="Kohler A."/>
            <person name="Daghino S."/>
            <person name="Barry K."/>
            <person name="Choi C."/>
            <person name="Cichocki N."/>
            <person name="Clum A."/>
            <person name="Copeland A."/>
            <person name="Hainaut M."/>
            <person name="Haridas S."/>
            <person name="Labutti K."/>
            <person name="Lindquist E."/>
            <person name="Lipzen A."/>
            <person name="Khouja H.-R."/>
            <person name="Murat C."/>
            <person name="Ohm R."/>
            <person name="Olson A."/>
            <person name="Spatafora J."/>
            <person name="Veneault-Fourrey C."/>
            <person name="Henrissat B."/>
            <person name="Grigoriev I."/>
            <person name="Martin F."/>
            <person name="Perotto S."/>
        </authorList>
    </citation>
    <scope>NUCLEOTIDE SEQUENCE [LARGE SCALE GENOMIC DNA]</scope>
    <source>
        <strain evidence="2 3">F</strain>
    </source>
</reference>
<feature type="compositionally biased region" description="Low complexity" evidence="1">
    <location>
        <begin position="182"/>
        <end position="208"/>
    </location>
</feature>
<dbReference type="Proteomes" id="UP000235786">
    <property type="component" value="Unassembled WGS sequence"/>
</dbReference>
<name>A0A2J6R3I7_HYAVF</name>
<evidence type="ECO:0000313" key="2">
    <source>
        <dbReference type="EMBL" id="PMD33100.1"/>
    </source>
</evidence>
<dbReference type="AlphaFoldDB" id="A0A2J6R3I7"/>
<dbReference type="OrthoDB" id="3565142at2759"/>